<name>A0A2S8GNX4_9BACT</name>
<comment type="subcellular location">
    <subcellularLocation>
        <location evidence="1">Membrane</location>
        <topology evidence="1">Multi-pass membrane protein</topology>
    </subcellularLocation>
</comment>
<evidence type="ECO:0000313" key="10">
    <source>
        <dbReference type="Proteomes" id="UP000237819"/>
    </source>
</evidence>
<sequence length="487" mass="55073">MPGSNFNSACTRSSWQVTMTDRLRNIQYKSTMLDGLYRVADAVAIILGMVLAVWGAGETTLPDHRLAVAAVLAIYFVIAEFTGVYRNWRGVSTEREVFCGTLTWAISLFALFFLATLSHFDHPFNRYTLISWFLITPLLLATSRIVIRTVLRWMLACGMNQLGVAIVGVNELGIQLAQNILDTPALGMRLSGFYDDRPSSRLPEIPEKLGTCVGNLHDLVEAARRGEIHRIYITFPMRAETRIRSVLHHLGDTTASVYIVPDFFVFEILHSRWSDIRGLPVVSVYENPLLGVDGILKRASDIVLSSLALLILSVPMMLVAIAVKLTSPGPIFFKQRRYGLDGQEILVWKFRSMTVCEDGAKVTQAKKNDSRLTPIGGFIRKTSIDELPQLFNVFVGSMSMVGPRPHASAHNEQYRKLIQNYMLRHKVKPGITGLAQVRGWRGETDTMEKMERRVQCDHEYIRNWSIWLDLRILFKTVFVLFGDKNAY</sequence>
<evidence type="ECO:0000256" key="5">
    <source>
        <dbReference type="ARBA" id="ARBA00022989"/>
    </source>
</evidence>
<feature type="transmembrane region" description="Helical" evidence="7">
    <location>
        <begin position="97"/>
        <end position="117"/>
    </location>
</feature>
<feature type="transmembrane region" description="Helical" evidence="7">
    <location>
        <begin position="35"/>
        <end position="54"/>
    </location>
</feature>
<evidence type="ECO:0000256" key="6">
    <source>
        <dbReference type="ARBA" id="ARBA00023136"/>
    </source>
</evidence>
<proteinExistence type="inferred from homology"/>
<dbReference type="InterPro" id="IPR003362">
    <property type="entry name" value="Bact_transf"/>
</dbReference>
<dbReference type="GO" id="GO:0016020">
    <property type="term" value="C:membrane"/>
    <property type="evidence" value="ECO:0007669"/>
    <property type="project" value="UniProtKB-SubCell"/>
</dbReference>
<dbReference type="PANTHER" id="PTHR30576">
    <property type="entry name" value="COLANIC BIOSYNTHESIS UDP-GLUCOSE LIPID CARRIER TRANSFERASE"/>
    <property type="match status" value="1"/>
</dbReference>
<dbReference type="Proteomes" id="UP000237819">
    <property type="component" value="Unassembled WGS sequence"/>
</dbReference>
<keyword evidence="4 7" id="KW-0812">Transmembrane</keyword>
<evidence type="ECO:0000256" key="1">
    <source>
        <dbReference type="ARBA" id="ARBA00004141"/>
    </source>
</evidence>
<dbReference type="Pfam" id="PF13727">
    <property type="entry name" value="CoA_binding_3"/>
    <property type="match status" value="1"/>
</dbReference>
<dbReference type="InterPro" id="IPR036291">
    <property type="entry name" value="NAD(P)-bd_dom_sf"/>
</dbReference>
<protein>
    <submittedName>
        <fullName evidence="9">Undecaprenyl-phosphate glucose phosphotransferase</fullName>
    </submittedName>
</protein>
<dbReference type="NCBIfam" id="TIGR03023">
    <property type="entry name" value="WcaJ_sugtrans"/>
    <property type="match status" value="1"/>
</dbReference>
<feature type="transmembrane region" description="Helical" evidence="7">
    <location>
        <begin position="66"/>
        <end position="85"/>
    </location>
</feature>
<evidence type="ECO:0000256" key="3">
    <source>
        <dbReference type="ARBA" id="ARBA00022679"/>
    </source>
</evidence>
<feature type="transmembrane region" description="Helical" evidence="7">
    <location>
        <begin position="129"/>
        <end position="147"/>
    </location>
</feature>
<organism evidence="9 10">
    <name type="scientific">Blastopirellula marina</name>
    <dbReference type="NCBI Taxonomy" id="124"/>
    <lineage>
        <taxon>Bacteria</taxon>
        <taxon>Pseudomonadati</taxon>
        <taxon>Planctomycetota</taxon>
        <taxon>Planctomycetia</taxon>
        <taxon>Pirellulales</taxon>
        <taxon>Pirellulaceae</taxon>
        <taxon>Blastopirellula</taxon>
    </lineage>
</organism>
<evidence type="ECO:0000256" key="7">
    <source>
        <dbReference type="SAM" id="Phobius"/>
    </source>
</evidence>
<comment type="similarity">
    <text evidence="2">Belongs to the bacterial sugar transferase family.</text>
</comment>
<dbReference type="NCBIfam" id="TIGR03025">
    <property type="entry name" value="EPS_sugtrans"/>
    <property type="match status" value="1"/>
</dbReference>
<dbReference type="InterPro" id="IPR017473">
    <property type="entry name" value="Undecaprenyl-P_gluc_Ptfrase"/>
</dbReference>
<dbReference type="Gene3D" id="3.40.50.720">
    <property type="entry name" value="NAD(P)-binding Rossmann-like Domain"/>
    <property type="match status" value="1"/>
</dbReference>
<comment type="caution">
    <text evidence="9">The sequence shown here is derived from an EMBL/GenBank/DDBJ whole genome shotgun (WGS) entry which is preliminary data.</text>
</comment>
<keyword evidence="3 9" id="KW-0808">Transferase</keyword>
<feature type="domain" description="Bacterial sugar transferase" evidence="8">
    <location>
        <begin position="297"/>
        <end position="481"/>
    </location>
</feature>
<evidence type="ECO:0000313" key="9">
    <source>
        <dbReference type="EMBL" id="PQO46129.1"/>
    </source>
</evidence>
<evidence type="ECO:0000256" key="4">
    <source>
        <dbReference type="ARBA" id="ARBA00022692"/>
    </source>
</evidence>
<feature type="transmembrane region" description="Helical" evidence="7">
    <location>
        <begin position="302"/>
        <end position="323"/>
    </location>
</feature>
<dbReference type="InterPro" id="IPR017475">
    <property type="entry name" value="EPS_sugar_tfrase"/>
</dbReference>
<dbReference type="GO" id="GO:0016780">
    <property type="term" value="F:phosphotransferase activity, for other substituted phosphate groups"/>
    <property type="evidence" value="ECO:0007669"/>
    <property type="project" value="TreeGrafter"/>
</dbReference>
<dbReference type="Pfam" id="PF02397">
    <property type="entry name" value="Bac_transf"/>
    <property type="match status" value="1"/>
</dbReference>
<reference evidence="9 10" key="1">
    <citation type="submission" date="2018-02" db="EMBL/GenBank/DDBJ databases">
        <title>Comparative genomes isolates from brazilian mangrove.</title>
        <authorList>
            <person name="Araujo J.E."/>
            <person name="Taketani R.G."/>
            <person name="Silva M.C.P."/>
            <person name="Loureco M.V."/>
            <person name="Andreote F.D."/>
        </authorList>
    </citation>
    <scope>NUCLEOTIDE SEQUENCE [LARGE SCALE GENOMIC DNA]</scope>
    <source>
        <strain evidence="9 10">Nap-Phe MGV</strain>
    </source>
</reference>
<dbReference type="PANTHER" id="PTHR30576:SF0">
    <property type="entry name" value="UNDECAPRENYL-PHOSPHATE N-ACETYLGALACTOSAMINYL 1-PHOSPHATE TRANSFERASE-RELATED"/>
    <property type="match status" value="1"/>
</dbReference>
<evidence type="ECO:0000259" key="8">
    <source>
        <dbReference type="Pfam" id="PF02397"/>
    </source>
</evidence>
<dbReference type="EMBL" id="PUHZ01000011">
    <property type="protein sequence ID" value="PQO46129.1"/>
    <property type="molecule type" value="Genomic_DNA"/>
</dbReference>
<gene>
    <name evidence="9" type="ORF">C5Y93_11190</name>
</gene>
<keyword evidence="5 7" id="KW-1133">Transmembrane helix</keyword>
<keyword evidence="6 7" id="KW-0472">Membrane</keyword>
<dbReference type="AlphaFoldDB" id="A0A2S8GNX4"/>
<accession>A0A2S8GNX4</accession>
<dbReference type="SUPFAM" id="SSF51735">
    <property type="entry name" value="NAD(P)-binding Rossmann-fold domains"/>
    <property type="match status" value="1"/>
</dbReference>
<evidence type="ECO:0000256" key="2">
    <source>
        <dbReference type="ARBA" id="ARBA00006464"/>
    </source>
</evidence>